<dbReference type="Gene3D" id="1.25.40.20">
    <property type="entry name" value="Ankyrin repeat-containing domain"/>
    <property type="match status" value="1"/>
</dbReference>
<dbReference type="AlphaFoldDB" id="A0A438HKX7"/>
<keyword evidence="9" id="KW-0175">Coiled coil</keyword>
<feature type="compositionally biased region" description="Basic and acidic residues" evidence="12">
    <location>
        <begin position="445"/>
        <end position="455"/>
    </location>
</feature>
<dbReference type="PROSITE" id="PS50297">
    <property type="entry name" value="ANK_REP_REGION"/>
    <property type="match status" value="1"/>
</dbReference>
<dbReference type="PANTHER" id="PTHR16036:SF2">
    <property type="entry name" value="TRNA ENDONUCLEASE ANKZF1"/>
    <property type="match status" value="1"/>
</dbReference>
<feature type="region of interest" description="Disordered" evidence="12">
    <location>
        <begin position="440"/>
        <end position="488"/>
    </location>
</feature>
<dbReference type="EMBL" id="QGNW01000207">
    <property type="protein sequence ID" value="RVW85096.1"/>
    <property type="molecule type" value="Genomic_DNA"/>
</dbReference>
<gene>
    <name evidence="14" type="primary">ANKZF1</name>
    <name evidence="14" type="ORF">CK203_032840</name>
</gene>
<evidence type="ECO:0000256" key="1">
    <source>
        <dbReference type="ARBA" id="ARBA00004496"/>
    </source>
</evidence>
<dbReference type="PROSITE" id="PS50088">
    <property type="entry name" value="ANK_REPEAT"/>
    <property type="match status" value="1"/>
</dbReference>
<evidence type="ECO:0000313" key="14">
    <source>
        <dbReference type="EMBL" id="RVW85096.1"/>
    </source>
</evidence>
<dbReference type="PROSITE" id="PS52044">
    <property type="entry name" value="VLRF1"/>
    <property type="match status" value="1"/>
</dbReference>
<feature type="region of interest" description="Disordered" evidence="12">
    <location>
        <begin position="554"/>
        <end position="577"/>
    </location>
</feature>
<dbReference type="PANTHER" id="PTHR16036">
    <property type="entry name" value="ANKYRIN REPEAT AND ZINC FINGER DOMAIN-CONTAINING PROTEIN 1"/>
    <property type="match status" value="1"/>
</dbReference>
<dbReference type="SUPFAM" id="SSF48403">
    <property type="entry name" value="Ankyrin repeat"/>
    <property type="match status" value="1"/>
</dbReference>
<evidence type="ECO:0000256" key="2">
    <source>
        <dbReference type="ARBA" id="ARBA00009262"/>
    </source>
</evidence>
<evidence type="ECO:0000256" key="6">
    <source>
        <dbReference type="ARBA" id="ARBA00022759"/>
    </source>
</evidence>
<dbReference type="InterPro" id="IPR013087">
    <property type="entry name" value="Znf_C2H2_type"/>
</dbReference>
<keyword evidence="5" id="KW-0677">Repeat</keyword>
<feature type="domain" description="VLRF1" evidence="13">
    <location>
        <begin position="270"/>
        <end position="410"/>
    </location>
</feature>
<organism evidence="14 15">
    <name type="scientific">Vitis vinifera</name>
    <name type="common">Grape</name>
    <dbReference type="NCBI Taxonomy" id="29760"/>
    <lineage>
        <taxon>Eukaryota</taxon>
        <taxon>Viridiplantae</taxon>
        <taxon>Streptophyta</taxon>
        <taxon>Embryophyta</taxon>
        <taxon>Tracheophyta</taxon>
        <taxon>Spermatophyta</taxon>
        <taxon>Magnoliopsida</taxon>
        <taxon>eudicotyledons</taxon>
        <taxon>Gunneridae</taxon>
        <taxon>Pentapetalae</taxon>
        <taxon>rosids</taxon>
        <taxon>Vitales</taxon>
        <taxon>Vitaceae</taxon>
        <taxon>Viteae</taxon>
        <taxon>Vitis</taxon>
    </lineage>
</organism>
<feature type="compositionally biased region" description="Basic and acidic residues" evidence="12">
    <location>
        <begin position="463"/>
        <end position="478"/>
    </location>
</feature>
<evidence type="ECO:0000259" key="13">
    <source>
        <dbReference type="PROSITE" id="PS52044"/>
    </source>
</evidence>
<proteinExistence type="inferred from homology"/>
<keyword evidence="7 11" id="KW-0378">Hydrolase</keyword>
<reference evidence="14 15" key="1">
    <citation type="journal article" date="2018" name="PLoS Genet.">
        <title>Population sequencing reveals clonal diversity and ancestral inbreeding in the grapevine cultivar Chardonnay.</title>
        <authorList>
            <person name="Roach M.J."/>
            <person name="Johnson D.L."/>
            <person name="Bohlmann J."/>
            <person name="van Vuuren H.J."/>
            <person name="Jones S.J."/>
            <person name="Pretorius I.S."/>
            <person name="Schmidt S.A."/>
            <person name="Borneman A.R."/>
        </authorList>
    </citation>
    <scope>NUCLEOTIDE SEQUENCE [LARGE SCALE GENOMIC DNA]</scope>
    <source>
        <strain evidence="15">cv. Chardonnay</strain>
        <tissue evidence="14">Leaf</tissue>
    </source>
</reference>
<dbReference type="Pfam" id="PF18826">
    <property type="entry name" value="bVLRF1"/>
    <property type="match status" value="1"/>
</dbReference>
<comment type="similarity">
    <text evidence="2 11">Belongs to the ANKZF1/VMS1 family.</text>
</comment>
<evidence type="ECO:0000256" key="7">
    <source>
        <dbReference type="ARBA" id="ARBA00022801"/>
    </source>
</evidence>
<keyword evidence="8 10" id="KW-0040">ANK repeat</keyword>
<evidence type="ECO:0000256" key="9">
    <source>
        <dbReference type="ARBA" id="ARBA00023054"/>
    </source>
</evidence>
<sequence length="688" mass="77188">MAMAKGNQQQEKRHRSIFDLPTTFLYSCRLLPSSSSSSYSANLFSETKAASPSSTLETLDESKKLEHSANTSLSRWSCNTCKSEFDSLQDQRSHFKSDVHRFNVRTLRFCPQILIFAIITMEKSRFRCVFNNGRWRSRSPIAQLSSLAAMFPVKLSIAGKGIVKEEDFDELTADTLFKDYDISSISGSEDEVDKRCWAQNDMHKGSDDNVKRKLFIQLQTGEKVSLWKCLVLDESENISYENDPGCCMPCLKESDVIEKLKTVIHEPRDNTHLRVVLLASGGHFAGCVFDGNSVVAHRTFHRYVVRAKAGKKQSSKDAGGRAAHSAGASLRRYNELALKKEIQELLASWRPYFEASSCIFIYAPSNNRQLLFNGEKAYFSNQTAARNVPLTVRRPTFKEAQRIYNQLTQVAYDMDETESPESIKDDSLLRLSTISINSPESSKVGTEDNLERRVATEACSSNKKSDDMPISSESEHEFTGSSTPLHEAAKSGDCHKVLELLEQGLDPCIIDERGRTPYMLTTEKEVRNTFRRFMASNLDKWDWHAARVPSALTKEMEESQAAKQADKDAKRKARSKELKKLRKAKEKKAQAQAALAQNSSTVSENQGAKLVSVLKGQPQSSSTISREEELKRAATAEREKRAAAAERRIAAAASLNAQGLMNDMPVLLDMELDWLISPKYHEPGVGKN</sequence>
<dbReference type="GO" id="GO:0005737">
    <property type="term" value="C:cytoplasm"/>
    <property type="evidence" value="ECO:0007669"/>
    <property type="project" value="UniProtKB-SubCell"/>
</dbReference>
<feature type="repeat" description="ANK" evidence="10">
    <location>
        <begin position="480"/>
        <end position="512"/>
    </location>
</feature>
<evidence type="ECO:0000256" key="12">
    <source>
        <dbReference type="SAM" id="MobiDB-lite"/>
    </source>
</evidence>
<dbReference type="InterPro" id="IPR047139">
    <property type="entry name" value="ANKZ1/VMS1"/>
</dbReference>
<protein>
    <submittedName>
        <fullName evidence="14">Ankyrin repeat and zinc finger domain-containing protein 1</fullName>
    </submittedName>
</protein>
<evidence type="ECO:0000256" key="4">
    <source>
        <dbReference type="ARBA" id="ARBA00022722"/>
    </source>
</evidence>
<name>A0A438HKX7_VITVI</name>
<feature type="region of interest" description="Disordered" evidence="12">
    <location>
        <begin position="613"/>
        <end position="638"/>
    </location>
</feature>
<evidence type="ECO:0000313" key="15">
    <source>
        <dbReference type="Proteomes" id="UP000288805"/>
    </source>
</evidence>
<dbReference type="InterPro" id="IPR041175">
    <property type="entry name" value="VLRF1/Vms1"/>
</dbReference>
<dbReference type="Proteomes" id="UP000288805">
    <property type="component" value="Unassembled WGS sequence"/>
</dbReference>
<dbReference type="InterPro" id="IPR002110">
    <property type="entry name" value="Ankyrin_rpt"/>
</dbReference>
<dbReference type="InterPro" id="IPR036770">
    <property type="entry name" value="Ankyrin_rpt-contain_sf"/>
</dbReference>
<comment type="caution">
    <text evidence="14">The sequence shown here is derived from an EMBL/GenBank/DDBJ whole genome shotgun (WGS) entry which is preliminary data.</text>
</comment>
<evidence type="ECO:0000256" key="10">
    <source>
        <dbReference type="PROSITE-ProRule" id="PRU00023"/>
    </source>
</evidence>
<dbReference type="GO" id="GO:0016787">
    <property type="term" value="F:hydrolase activity"/>
    <property type="evidence" value="ECO:0007669"/>
    <property type="project" value="UniProtKB-KW"/>
</dbReference>
<evidence type="ECO:0000256" key="11">
    <source>
        <dbReference type="PROSITE-ProRule" id="PRU01389"/>
    </source>
</evidence>
<evidence type="ECO:0000256" key="3">
    <source>
        <dbReference type="ARBA" id="ARBA00022490"/>
    </source>
</evidence>
<dbReference type="GO" id="GO:0004519">
    <property type="term" value="F:endonuclease activity"/>
    <property type="evidence" value="ECO:0007669"/>
    <property type="project" value="UniProtKB-KW"/>
</dbReference>
<keyword evidence="4 11" id="KW-0540">Nuclease</keyword>
<feature type="compositionally biased region" description="Basic and acidic residues" evidence="12">
    <location>
        <begin position="625"/>
        <end position="638"/>
    </location>
</feature>
<comment type="subcellular location">
    <subcellularLocation>
        <location evidence="1">Cytoplasm</location>
    </subcellularLocation>
</comment>
<dbReference type="PROSITE" id="PS00028">
    <property type="entry name" value="ZINC_FINGER_C2H2_1"/>
    <property type="match status" value="1"/>
</dbReference>
<feature type="active site" evidence="11">
    <location>
        <position position="313"/>
    </location>
</feature>
<evidence type="ECO:0000256" key="8">
    <source>
        <dbReference type="ARBA" id="ARBA00023043"/>
    </source>
</evidence>
<comment type="domain">
    <text evidence="11">The VLRF1 domain mediates binding to the 60S ribosomal subunit.</text>
</comment>
<accession>A0A438HKX7</accession>
<keyword evidence="6 11" id="KW-0255">Endonuclease</keyword>
<evidence type="ECO:0000256" key="5">
    <source>
        <dbReference type="ARBA" id="ARBA00022737"/>
    </source>
</evidence>
<keyword evidence="3 11" id="KW-0963">Cytoplasm</keyword>